<dbReference type="Proteomes" id="UP001595533">
    <property type="component" value="Unassembled WGS sequence"/>
</dbReference>
<dbReference type="InterPro" id="IPR029063">
    <property type="entry name" value="SAM-dependent_MTases_sf"/>
</dbReference>
<accession>A0ABV7JDV8</accession>
<dbReference type="Pfam" id="PF13489">
    <property type="entry name" value="Methyltransf_23"/>
    <property type="match status" value="1"/>
</dbReference>
<dbReference type="GO" id="GO:0102208">
    <property type="term" value="F:2-polyprenyl-6-hydroxyphenol methylase activity"/>
    <property type="evidence" value="ECO:0007669"/>
    <property type="project" value="UniProtKB-EC"/>
</dbReference>
<dbReference type="EC" id="2.1.1.64" evidence="1"/>
<dbReference type="Gene3D" id="3.40.50.150">
    <property type="entry name" value="Vaccinia Virus protein VP39"/>
    <property type="match status" value="1"/>
</dbReference>
<dbReference type="EC" id="2.1.1.222" evidence="1"/>
<sequence>MNNPTLTEQLHQCVQLIQTKNINDRTLSEMQSVMAQLQHNDRFMLAYLGDTLKAMINSLKNNQRVRLKKLATVLLARLSAFDHWCQEGNETIGLINSGQINPCSIKPFVRFDQAAYDQYYQEQNKSLSAELKTKQFKDHSNQDFVPIELTKNINHVFRKTYAVNIIETLIGIFRQLGVNEGRWLDVGCGVGYITNAVNPYLYGTDQWQIKGCDLQPSRVAYASKNASAGKQYSCEDAFSLIARLAEEGKKTNVVSMFEFCEHFSDPAKLIRQTCELPVDVVVLGTPLEQKVNYPMNKEPDPVHLWGFARGAMEAIIETTPMDVLLVTETRLGGVGPGLDWLTVVAVSKPMSGRIQQEYSGHG</sequence>
<dbReference type="GO" id="GO:0061542">
    <property type="term" value="F:3-demethylubiquinol 3-O-methyltransferase activity"/>
    <property type="evidence" value="ECO:0007669"/>
    <property type="project" value="UniProtKB-EC"/>
</dbReference>
<dbReference type="RefSeq" id="WP_077411997.1">
    <property type="nucleotide sequence ID" value="NZ_JBHRTS010000006.1"/>
</dbReference>
<keyword evidence="1" id="KW-0489">Methyltransferase</keyword>
<keyword evidence="2" id="KW-1185">Reference proteome</keyword>
<organism evidence="1 2">
    <name type="scientific">Marinicella sediminis</name>
    <dbReference type="NCBI Taxonomy" id="1792834"/>
    <lineage>
        <taxon>Bacteria</taxon>
        <taxon>Pseudomonadati</taxon>
        <taxon>Pseudomonadota</taxon>
        <taxon>Gammaproteobacteria</taxon>
        <taxon>Lysobacterales</taxon>
        <taxon>Marinicellaceae</taxon>
        <taxon>Marinicella</taxon>
    </lineage>
</organism>
<evidence type="ECO:0000313" key="2">
    <source>
        <dbReference type="Proteomes" id="UP001595533"/>
    </source>
</evidence>
<name>A0ABV7JDV8_9GAMM</name>
<reference evidence="2" key="1">
    <citation type="journal article" date="2019" name="Int. J. Syst. Evol. Microbiol.">
        <title>The Global Catalogue of Microorganisms (GCM) 10K type strain sequencing project: providing services to taxonomists for standard genome sequencing and annotation.</title>
        <authorList>
            <consortium name="The Broad Institute Genomics Platform"/>
            <consortium name="The Broad Institute Genome Sequencing Center for Infectious Disease"/>
            <person name="Wu L."/>
            <person name="Ma J."/>
        </authorList>
    </citation>
    <scope>NUCLEOTIDE SEQUENCE [LARGE SCALE GENOMIC DNA]</scope>
    <source>
        <strain evidence="2">KCTC 42953</strain>
    </source>
</reference>
<dbReference type="EMBL" id="JBHRTS010000006">
    <property type="protein sequence ID" value="MFC3195044.1"/>
    <property type="molecule type" value="Genomic_DNA"/>
</dbReference>
<gene>
    <name evidence="1" type="ORF">ACFODZ_12400</name>
</gene>
<dbReference type="GO" id="GO:0032259">
    <property type="term" value="P:methylation"/>
    <property type="evidence" value="ECO:0007669"/>
    <property type="project" value="UniProtKB-KW"/>
</dbReference>
<dbReference type="SUPFAM" id="SSF53335">
    <property type="entry name" value="S-adenosyl-L-methionine-dependent methyltransferases"/>
    <property type="match status" value="1"/>
</dbReference>
<evidence type="ECO:0000313" key="1">
    <source>
        <dbReference type="EMBL" id="MFC3195044.1"/>
    </source>
</evidence>
<protein>
    <submittedName>
        <fullName evidence="1">Class I SAM-dependent methyltransferase</fullName>
        <ecNumber evidence="1">2.1.1.222</ecNumber>
        <ecNumber evidence="1">2.1.1.64</ecNumber>
    </submittedName>
</protein>
<keyword evidence="1" id="KW-0808">Transferase</keyword>
<comment type="caution">
    <text evidence="1">The sequence shown here is derived from an EMBL/GenBank/DDBJ whole genome shotgun (WGS) entry which is preliminary data.</text>
</comment>
<proteinExistence type="predicted"/>